<dbReference type="EMBL" id="CM029040">
    <property type="protein sequence ID" value="KAG2631161.1"/>
    <property type="molecule type" value="Genomic_DNA"/>
</dbReference>
<proteinExistence type="predicted"/>
<name>A0A8T0V394_PANVG</name>
<gene>
    <name evidence="1" type="ORF">PVAP13_2NG005500</name>
</gene>
<dbReference type="AlphaFoldDB" id="A0A8T0V394"/>
<comment type="caution">
    <text evidence="1">The sequence shown here is derived from an EMBL/GenBank/DDBJ whole genome shotgun (WGS) entry which is preliminary data.</text>
</comment>
<evidence type="ECO:0000313" key="1">
    <source>
        <dbReference type="EMBL" id="KAG2631161.1"/>
    </source>
</evidence>
<organism evidence="1 2">
    <name type="scientific">Panicum virgatum</name>
    <name type="common">Blackwell switchgrass</name>
    <dbReference type="NCBI Taxonomy" id="38727"/>
    <lineage>
        <taxon>Eukaryota</taxon>
        <taxon>Viridiplantae</taxon>
        <taxon>Streptophyta</taxon>
        <taxon>Embryophyta</taxon>
        <taxon>Tracheophyta</taxon>
        <taxon>Spermatophyta</taxon>
        <taxon>Magnoliopsida</taxon>
        <taxon>Liliopsida</taxon>
        <taxon>Poales</taxon>
        <taxon>Poaceae</taxon>
        <taxon>PACMAD clade</taxon>
        <taxon>Panicoideae</taxon>
        <taxon>Panicodae</taxon>
        <taxon>Paniceae</taxon>
        <taxon>Panicinae</taxon>
        <taxon>Panicum</taxon>
        <taxon>Panicum sect. Hiantes</taxon>
    </lineage>
</organism>
<accession>A0A8T0V394</accession>
<reference evidence="1" key="1">
    <citation type="submission" date="2020-05" db="EMBL/GenBank/DDBJ databases">
        <title>WGS assembly of Panicum virgatum.</title>
        <authorList>
            <person name="Lovell J.T."/>
            <person name="Jenkins J."/>
            <person name="Shu S."/>
            <person name="Juenger T.E."/>
            <person name="Schmutz J."/>
        </authorList>
    </citation>
    <scope>NUCLEOTIDE SEQUENCE</scope>
    <source>
        <strain evidence="1">AP13</strain>
    </source>
</reference>
<keyword evidence="2" id="KW-1185">Reference proteome</keyword>
<sequence>MHLVGTHMLAEKVVNLRRENEQLKYDQSFKMIEIEDLKQKLALHDAQLKELCSTKDAAAAKERRVGAELSTVWHI</sequence>
<evidence type="ECO:0000313" key="2">
    <source>
        <dbReference type="Proteomes" id="UP000823388"/>
    </source>
</evidence>
<protein>
    <submittedName>
        <fullName evidence="1">Uncharacterized protein</fullName>
    </submittedName>
</protein>
<dbReference type="Proteomes" id="UP000823388">
    <property type="component" value="Chromosome 2N"/>
</dbReference>